<gene>
    <name evidence="1" type="ORF">SAMN05421747_10848</name>
</gene>
<evidence type="ECO:0000313" key="2">
    <source>
        <dbReference type="Proteomes" id="UP000199577"/>
    </source>
</evidence>
<dbReference type="Pfam" id="PF21983">
    <property type="entry name" value="NikA-like"/>
    <property type="match status" value="1"/>
</dbReference>
<dbReference type="STRING" id="623281.SAMN05421747_10848"/>
<dbReference type="OrthoDB" id="3268254at2"/>
<name>A0A1I1ICR1_9SPHI</name>
<dbReference type="AlphaFoldDB" id="A0A1I1ICR1"/>
<keyword evidence="2" id="KW-1185">Reference proteome</keyword>
<evidence type="ECO:0000313" key="1">
    <source>
        <dbReference type="EMBL" id="SFC31030.1"/>
    </source>
</evidence>
<dbReference type="EMBL" id="FOLL01000008">
    <property type="protein sequence ID" value="SFC31030.1"/>
    <property type="molecule type" value="Genomic_DNA"/>
</dbReference>
<organism evidence="1 2">
    <name type="scientific">Parapedobacter composti</name>
    <dbReference type="NCBI Taxonomy" id="623281"/>
    <lineage>
        <taxon>Bacteria</taxon>
        <taxon>Pseudomonadati</taxon>
        <taxon>Bacteroidota</taxon>
        <taxon>Sphingobacteriia</taxon>
        <taxon>Sphingobacteriales</taxon>
        <taxon>Sphingobacteriaceae</taxon>
        <taxon>Parapedobacter</taxon>
    </lineage>
</organism>
<reference evidence="1 2" key="1">
    <citation type="submission" date="2016-10" db="EMBL/GenBank/DDBJ databases">
        <authorList>
            <person name="de Groot N.N."/>
        </authorList>
    </citation>
    <scope>NUCLEOTIDE SEQUENCE [LARGE SCALE GENOMIC DNA]</scope>
    <source>
        <strain evidence="1 2">DSM 22900</strain>
    </source>
</reference>
<proteinExistence type="predicted"/>
<dbReference type="RefSeq" id="WP_090973567.1">
    <property type="nucleotide sequence ID" value="NZ_FOLL01000008.1"/>
</dbReference>
<dbReference type="InterPro" id="IPR053842">
    <property type="entry name" value="NikA-like"/>
</dbReference>
<sequence length="119" mass="13822">MTINNKGGRPLSPHKKNRRINVRFDEQEYRLVLHNARIANMKKSEWVRKSAILKKITPRYTPEQLKVFRDFTGAANNLNQLTKKAHQIGLSQMAHECQSTINHINRCVDKLLEHGGENH</sequence>
<accession>A0A1I1ICR1</accession>
<protein>
    <submittedName>
        <fullName evidence="1">Mobilisation protein (MobC)</fullName>
    </submittedName>
</protein>
<dbReference type="Proteomes" id="UP000199577">
    <property type="component" value="Unassembled WGS sequence"/>
</dbReference>